<dbReference type="AlphaFoldDB" id="X0UL09"/>
<evidence type="ECO:0000313" key="3">
    <source>
        <dbReference type="EMBL" id="GAF89180.1"/>
    </source>
</evidence>
<dbReference type="NCBIfam" id="TIGR02145">
    <property type="entry name" value="Fib_succ_major"/>
    <property type="match status" value="1"/>
</dbReference>
<gene>
    <name evidence="3" type="ORF">S01H1_20704</name>
</gene>
<feature type="non-terminal residue" evidence="3">
    <location>
        <position position="1"/>
    </location>
</feature>
<reference evidence="3" key="1">
    <citation type="journal article" date="2014" name="Front. Microbiol.">
        <title>High frequency of phylogenetically diverse reductive dehalogenase-homologous genes in deep subseafloor sedimentary metagenomes.</title>
        <authorList>
            <person name="Kawai M."/>
            <person name="Futagami T."/>
            <person name="Toyoda A."/>
            <person name="Takaki Y."/>
            <person name="Nishi S."/>
            <person name="Hori S."/>
            <person name="Arai W."/>
            <person name="Tsubouchi T."/>
            <person name="Morono Y."/>
            <person name="Uchiyama I."/>
            <person name="Ito T."/>
            <person name="Fujiyama A."/>
            <person name="Inagaki F."/>
            <person name="Takami H."/>
        </authorList>
    </citation>
    <scope>NUCLEOTIDE SEQUENCE</scope>
    <source>
        <strain evidence="3">Expedition CK06-06</strain>
    </source>
</reference>
<accession>X0UL09</accession>
<evidence type="ECO:0000259" key="2">
    <source>
        <dbReference type="Pfam" id="PF09603"/>
    </source>
</evidence>
<evidence type="ECO:0000256" key="1">
    <source>
        <dbReference type="SAM" id="MobiDB-lite"/>
    </source>
</evidence>
<organism evidence="3">
    <name type="scientific">marine sediment metagenome</name>
    <dbReference type="NCBI Taxonomy" id="412755"/>
    <lineage>
        <taxon>unclassified sequences</taxon>
        <taxon>metagenomes</taxon>
        <taxon>ecological metagenomes</taxon>
    </lineage>
</organism>
<sequence>VDSTEWRGTYEGGKLKETGTTHWNSPNTGATNESGFSALPGGVRATDNKYCELGNVAYFWTATEYRRDGAWLRILVYSSSKVIRTDSDKRLYCSVRCVRD</sequence>
<dbReference type="Pfam" id="PF09603">
    <property type="entry name" value="Fib_succ_major"/>
    <property type="match status" value="1"/>
</dbReference>
<comment type="caution">
    <text evidence="3">The sequence shown here is derived from an EMBL/GenBank/DDBJ whole genome shotgun (WGS) entry which is preliminary data.</text>
</comment>
<feature type="compositionally biased region" description="Polar residues" evidence="1">
    <location>
        <begin position="20"/>
        <end position="35"/>
    </location>
</feature>
<feature type="region of interest" description="Disordered" evidence="1">
    <location>
        <begin position="1"/>
        <end position="38"/>
    </location>
</feature>
<protein>
    <recommendedName>
        <fullName evidence="2">Fibrobacter succinogenes major paralogous domain-containing protein</fullName>
    </recommendedName>
</protein>
<name>X0UL09_9ZZZZ</name>
<feature type="domain" description="Fibrobacter succinogenes major paralogous" evidence="2">
    <location>
        <begin position="2"/>
        <end position="99"/>
    </location>
</feature>
<proteinExistence type="predicted"/>
<dbReference type="InterPro" id="IPR011871">
    <property type="entry name" value="Fib_succ_major"/>
</dbReference>
<dbReference type="EMBL" id="BARS01011372">
    <property type="protein sequence ID" value="GAF89180.1"/>
    <property type="molecule type" value="Genomic_DNA"/>
</dbReference>